<comment type="caution">
    <text evidence="3">The sequence shown here is derived from an EMBL/GenBank/DDBJ whole genome shotgun (WGS) entry which is preliminary data.</text>
</comment>
<dbReference type="OrthoDB" id="5800423at2759"/>
<dbReference type="EMBL" id="CAJVCH010101519">
    <property type="protein sequence ID" value="CAG7723669.1"/>
    <property type="molecule type" value="Genomic_DNA"/>
</dbReference>
<dbReference type="AlphaFoldDB" id="A0A8J2KCY9"/>
<dbReference type="InterPro" id="IPR050621">
    <property type="entry name" value="Tudor_domain_containing"/>
</dbReference>
<feature type="domain" description="Tudor" evidence="2">
    <location>
        <begin position="346"/>
        <end position="404"/>
    </location>
</feature>
<evidence type="ECO:0000313" key="4">
    <source>
        <dbReference type="Proteomes" id="UP000708208"/>
    </source>
</evidence>
<dbReference type="PANTHER" id="PTHR22948">
    <property type="entry name" value="TUDOR DOMAIN CONTAINING PROTEIN"/>
    <property type="match status" value="1"/>
</dbReference>
<dbReference type="PANTHER" id="PTHR22948:SF29">
    <property type="entry name" value="FI02030P-RELATED"/>
    <property type="match status" value="1"/>
</dbReference>
<dbReference type="PROSITE" id="PS50304">
    <property type="entry name" value="TUDOR"/>
    <property type="match status" value="2"/>
</dbReference>
<gene>
    <name evidence="3" type="ORF">AFUS01_LOCUS12742</name>
</gene>
<proteinExistence type="predicted"/>
<dbReference type="CDD" id="cd20379">
    <property type="entry name" value="Tudor_dTUD-like"/>
    <property type="match status" value="1"/>
</dbReference>
<feature type="region of interest" description="Disordered" evidence="1">
    <location>
        <begin position="478"/>
        <end position="505"/>
    </location>
</feature>
<evidence type="ECO:0000259" key="2">
    <source>
        <dbReference type="PROSITE" id="PS50304"/>
    </source>
</evidence>
<reference evidence="3" key="1">
    <citation type="submission" date="2021-06" db="EMBL/GenBank/DDBJ databases">
        <authorList>
            <person name="Hodson N. C."/>
            <person name="Mongue J. A."/>
            <person name="Jaron S. K."/>
        </authorList>
    </citation>
    <scope>NUCLEOTIDE SEQUENCE</scope>
</reference>
<accession>A0A8J2KCY9</accession>
<evidence type="ECO:0000256" key="1">
    <source>
        <dbReference type="SAM" id="MobiDB-lite"/>
    </source>
</evidence>
<feature type="domain" description="Tudor" evidence="2">
    <location>
        <begin position="590"/>
        <end position="648"/>
    </location>
</feature>
<feature type="compositionally biased region" description="Polar residues" evidence="1">
    <location>
        <begin position="166"/>
        <end position="176"/>
    </location>
</feature>
<protein>
    <recommendedName>
        <fullName evidence="2">Tudor domain-containing protein</fullName>
    </recommendedName>
</protein>
<dbReference type="Proteomes" id="UP000708208">
    <property type="component" value="Unassembled WGS sequence"/>
</dbReference>
<dbReference type="SMART" id="SM00333">
    <property type="entry name" value="TUDOR"/>
    <property type="match status" value="2"/>
</dbReference>
<name>A0A8J2KCY9_9HEXA</name>
<keyword evidence="4" id="KW-1185">Reference proteome</keyword>
<organism evidence="3 4">
    <name type="scientific">Allacma fusca</name>
    <dbReference type="NCBI Taxonomy" id="39272"/>
    <lineage>
        <taxon>Eukaryota</taxon>
        <taxon>Metazoa</taxon>
        <taxon>Ecdysozoa</taxon>
        <taxon>Arthropoda</taxon>
        <taxon>Hexapoda</taxon>
        <taxon>Collembola</taxon>
        <taxon>Symphypleona</taxon>
        <taxon>Sminthuridae</taxon>
        <taxon>Allacma</taxon>
    </lineage>
</organism>
<feature type="compositionally biased region" description="Low complexity" evidence="1">
    <location>
        <begin position="142"/>
        <end position="165"/>
    </location>
</feature>
<feature type="region of interest" description="Disordered" evidence="1">
    <location>
        <begin position="96"/>
        <end position="123"/>
    </location>
</feature>
<evidence type="ECO:0000313" key="3">
    <source>
        <dbReference type="EMBL" id="CAG7723669.1"/>
    </source>
</evidence>
<dbReference type="InterPro" id="IPR002999">
    <property type="entry name" value="Tudor"/>
</dbReference>
<feature type="region of interest" description="Disordered" evidence="1">
    <location>
        <begin position="142"/>
        <end position="182"/>
    </location>
</feature>
<dbReference type="Pfam" id="PF00567">
    <property type="entry name" value="TUDOR"/>
    <property type="match status" value="2"/>
</dbReference>
<sequence>MRTEFQAGRKADFAFFAEGMEGCKCLQQNLIRSAKADDILKEYRSINCKTCTRHFGYQQRLNGDIYFCSSPCLAVSETDTLKSNGIHICTSLRNEPRKTAKAGESSETGQSSGFPGKGLSEEDREVAEFMKVKQVSTTINSVGGVNISNNSRTDSRTSGRGRSSGHTFLSTSAGTESSDKIEEWRRNVEEKLESTLEGEDIPASTESINSMESEGHPLRGNKDMIAAARKKSTSPPARSVAKVSALVRITKPGTNGNDVEALVNAKMSKDKSSPDQDSVESNKSKRWAIGNLKLSSSFVNKTGCYIAYVWSPVRFTLNAAVDASKQDELCTSMAKYCAEAPKLDRLPSVGEIVFAPYNGDFYRALVQQVLSEKKIVRVKFIDYGDSNCVKLSNCREPSDEIMEMHPIYGIDFECLVKNDCPIDAKLPEKLTAMIQERVYIEGKVSSSNDFKWKGSLYTDENLSNKFNDHVDNWISSLGRATEQEQEPPTEITSNRTSPEVKREVSVTRDKSEQCLTRSNPFSGSVLILGCKRMLRDATISPNLCKYGAHVRVNYMWNYKTLTISAVDDDKHFDTLDTLIKNHVKTDSGLKRAVEVDEIIIAPYQGSFYRGVVTSLDGSNAHVRFLDYGDKTVVPVSELVELSPEIDKLPIYGIIMKMDGVPDELPTLDIENMDVAMSAESQIEVLERSDETGVWTGYLWIASDRNWNEMILSALKSNA</sequence>